<feature type="domain" description="UvrD-like helicase ATP-binding" evidence="9">
    <location>
        <begin position="142"/>
        <end position="382"/>
    </location>
</feature>
<evidence type="ECO:0000256" key="5">
    <source>
        <dbReference type="ARBA" id="ARBA00022840"/>
    </source>
</evidence>
<dbReference type="GO" id="GO:0004386">
    <property type="term" value="F:helicase activity"/>
    <property type="evidence" value="ECO:0007669"/>
    <property type="project" value="UniProtKB-KW"/>
</dbReference>
<dbReference type="InterPro" id="IPR036770">
    <property type="entry name" value="Ankyrin_rpt-contain_sf"/>
</dbReference>
<feature type="repeat" description="ANK" evidence="7">
    <location>
        <begin position="971"/>
        <end position="1003"/>
    </location>
</feature>
<evidence type="ECO:0000256" key="3">
    <source>
        <dbReference type="ARBA" id="ARBA00022801"/>
    </source>
</evidence>
<evidence type="ECO:0000313" key="10">
    <source>
        <dbReference type="EMBL" id="XBS67614.1"/>
    </source>
</evidence>
<keyword evidence="4" id="KW-0347">Helicase</keyword>
<proteinExistence type="predicted"/>
<dbReference type="PROSITE" id="PS50297">
    <property type="entry name" value="ANK_REP_REGION"/>
    <property type="match status" value="10"/>
</dbReference>
<keyword evidence="2" id="KW-0547">Nucleotide-binding</keyword>
<gene>
    <name evidence="10" type="ORF">ABLO99_02965</name>
</gene>
<dbReference type="InterPro" id="IPR014016">
    <property type="entry name" value="UvrD-like_ATP-bd"/>
</dbReference>
<dbReference type="PRINTS" id="PR01415">
    <property type="entry name" value="ANKYRIN"/>
</dbReference>
<keyword evidence="3" id="KW-0378">Hydrolase</keyword>
<dbReference type="GO" id="GO:0005524">
    <property type="term" value="F:ATP binding"/>
    <property type="evidence" value="ECO:0007669"/>
    <property type="project" value="UniProtKB-KW"/>
</dbReference>
<dbReference type="SMART" id="SM00248">
    <property type="entry name" value="ANK"/>
    <property type="match status" value="12"/>
</dbReference>
<dbReference type="Pfam" id="PF12796">
    <property type="entry name" value="Ank_2"/>
    <property type="match status" value="3"/>
</dbReference>
<evidence type="ECO:0000256" key="6">
    <source>
        <dbReference type="ARBA" id="ARBA00023043"/>
    </source>
</evidence>
<feature type="repeat" description="ANK" evidence="7">
    <location>
        <begin position="1004"/>
        <end position="1036"/>
    </location>
</feature>
<evidence type="ECO:0000256" key="2">
    <source>
        <dbReference type="ARBA" id="ARBA00022741"/>
    </source>
</evidence>
<dbReference type="Pfam" id="PF00580">
    <property type="entry name" value="UvrD-helicase"/>
    <property type="match status" value="1"/>
</dbReference>
<evidence type="ECO:0000259" key="9">
    <source>
        <dbReference type="Pfam" id="PF00580"/>
    </source>
</evidence>
<dbReference type="EMBL" id="CP157942">
    <property type="protein sequence ID" value="XBS67614.1"/>
    <property type="molecule type" value="Genomic_DNA"/>
</dbReference>
<feature type="repeat" description="ANK" evidence="7">
    <location>
        <begin position="872"/>
        <end position="904"/>
    </location>
</feature>
<feature type="repeat" description="ANK" evidence="7">
    <location>
        <begin position="773"/>
        <end position="805"/>
    </location>
</feature>
<evidence type="ECO:0000256" key="1">
    <source>
        <dbReference type="ARBA" id="ARBA00022737"/>
    </source>
</evidence>
<feature type="repeat" description="ANK" evidence="7">
    <location>
        <begin position="806"/>
        <end position="838"/>
    </location>
</feature>
<organism evidence="10">
    <name type="scientific">Wolbachia endosymbiont of Armadillidium arcangelii</name>
    <dbReference type="NCBI Taxonomy" id="3158571"/>
    <lineage>
        <taxon>Bacteria</taxon>
        <taxon>Pseudomonadati</taxon>
        <taxon>Pseudomonadota</taxon>
        <taxon>Alphaproteobacteria</taxon>
        <taxon>Rickettsiales</taxon>
        <taxon>Anaplasmataceae</taxon>
        <taxon>Wolbachieae</taxon>
        <taxon>Wolbachia</taxon>
    </lineage>
</organism>
<reference evidence="10" key="1">
    <citation type="submission" date="2024-06" db="EMBL/GenBank/DDBJ databases">
        <authorList>
            <person name="Dussert Y."/>
            <person name="Peccoud J."/>
            <person name="Pigeault R."/>
        </authorList>
    </citation>
    <scope>NUCLEOTIDE SEQUENCE</scope>
    <source>
        <strain evidence="10">WArc</strain>
    </source>
</reference>
<dbReference type="InterPro" id="IPR027417">
    <property type="entry name" value="P-loop_NTPase"/>
</dbReference>
<feature type="compositionally biased region" description="Basic residues" evidence="8">
    <location>
        <begin position="712"/>
        <end position="730"/>
    </location>
</feature>
<dbReference type="RefSeq" id="WP_349968214.1">
    <property type="nucleotide sequence ID" value="NZ_CP157942.1"/>
</dbReference>
<feature type="compositionally biased region" description="Basic and acidic residues" evidence="8">
    <location>
        <begin position="755"/>
        <end position="769"/>
    </location>
</feature>
<feature type="repeat" description="ANK" evidence="7">
    <location>
        <begin position="1070"/>
        <end position="1102"/>
    </location>
</feature>
<dbReference type="GO" id="GO:0016787">
    <property type="term" value="F:hydrolase activity"/>
    <property type="evidence" value="ECO:0007669"/>
    <property type="project" value="UniProtKB-KW"/>
</dbReference>
<accession>A0AAU7Q3A3</accession>
<dbReference type="Pfam" id="PF00023">
    <property type="entry name" value="Ank"/>
    <property type="match status" value="3"/>
</dbReference>
<dbReference type="InterPro" id="IPR002110">
    <property type="entry name" value="Ankyrin_rpt"/>
</dbReference>
<feature type="compositionally biased region" description="Low complexity" evidence="8">
    <location>
        <begin position="687"/>
        <end position="698"/>
    </location>
</feature>
<feature type="compositionally biased region" description="Basic and acidic residues" evidence="8">
    <location>
        <begin position="699"/>
        <end position="709"/>
    </location>
</feature>
<dbReference type="SUPFAM" id="SSF52540">
    <property type="entry name" value="P-loop containing nucleoside triphosphate hydrolases"/>
    <property type="match status" value="1"/>
</dbReference>
<feature type="repeat" description="ANK" evidence="7">
    <location>
        <begin position="938"/>
        <end position="970"/>
    </location>
</feature>
<feature type="repeat" description="ANK" evidence="7">
    <location>
        <begin position="1103"/>
        <end position="1135"/>
    </location>
</feature>
<dbReference type="PANTHER" id="PTHR24198:SF165">
    <property type="entry name" value="ANKYRIN REPEAT-CONTAINING PROTEIN-RELATED"/>
    <property type="match status" value="1"/>
</dbReference>
<feature type="repeat" description="ANK" evidence="7">
    <location>
        <begin position="905"/>
        <end position="937"/>
    </location>
</feature>
<keyword evidence="5" id="KW-0067">ATP-binding</keyword>
<feature type="compositionally biased region" description="Basic and acidic residues" evidence="8">
    <location>
        <begin position="673"/>
        <end position="683"/>
    </location>
</feature>
<feature type="region of interest" description="Disordered" evidence="8">
    <location>
        <begin position="668"/>
        <end position="769"/>
    </location>
</feature>
<protein>
    <submittedName>
        <fullName evidence="10">Ankyrin repeat domain-containing protein</fullName>
    </submittedName>
</protein>
<dbReference type="PROSITE" id="PS50088">
    <property type="entry name" value="ANK_REPEAT"/>
    <property type="match status" value="11"/>
</dbReference>
<keyword evidence="6 7" id="KW-0040">ANK repeat</keyword>
<dbReference type="Gene3D" id="3.40.50.300">
    <property type="entry name" value="P-loop containing nucleotide triphosphate hydrolases"/>
    <property type="match status" value="2"/>
</dbReference>
<dbReference type="Gene3D" id="1.25.40.20">
    <property type="entry name" value="Ankyrin repeat-containing domain"/>
    <property type="match status" value="4"/>
</dbReference>
<evidence type="ECO:0000256" key="7">
    <source>
        <dbReference type="PROSITE-ProRule" id="PRU00023"/>
    </source>
</evidence>
<sequence length="1313" mass="149412">MNIVFYCEEFNDCDLDNGKTPLRKKFNEIIKDLKENNSTSQGNIKLIKGCGNIEYFRAKLSDSDRLLFTRRKHNDKDAFVILEVILNHDYHKSKFLTNREKIRNIKIIDEKVPDTVEIEDAPQIRWLGNFITFSAKQEDIVERVEKFELPLVISGPAGSGKTSVALESLKRIKEKFEGGKILYITKSENLIKESKKIFECENYNQTTDELRTHTPEEIDFLSLHEFLKKIIKVEGKKPINRSKFFSWFKEICKKDKFKGYKKDGDKIFEEFTAVIGGGSLLGEDGKDRYAKLGNRQSIFPIDKRNSVYDFFEEYRKFIEGDQKYYDPNLVAYECIAEEMYNAIVVDEVQDLTESTLSLILKSLKDERKGNFLLCGDVDQVIHPSFFSLSKLKSFLYQNKCIRDQGSEVFYTLEKNYRNSEQAIELANRILHLKNYCFASEDKMIVDNAFFMKSDTKNKGNVGFVTDDKKEEIAKKVNESMNCAVLALDDESKESARQLFDTPLVFNIHEAKGLEFENVILYKFTSCKAYNEIWNIVCPDKSEGEIDNTINRIRDSYNKKDVNTSRNKDKEDKSLEKYKFYMNALYVGVTRAVSNIYIVDDKSNLLKIVEPGEEGNVNIKKEESSSEKWRDMALELIEKGNIEQAKDIAEKLSRKGEKEYAKEVMNSLKAKGCHKQDQNSDKSKHTNSVLESSKSSSQSSEHEGKEDDISKSQNKKSKHNQNKKKKAKKCNKVQEVKPQLSLNEKDSTNKSTNPQNEEHKQDLNDKKESKRLEKNKKELFLALKNGNLQKAKRLIKQGVNVNDSNEEGSTPLHLAAENGYFDIVKLFLENGAKVDDRDILNRTPLHLAAENGYFDIVKLFLENGAKVDDRDILNCTPLHLAAKNGYFDIAQLLLQYKAEVNTKDTSSHTPLYLAAQNGHYEVVKLLLDNGADVNAKNKKGVTCLHFAAQNGHYEIVKLLLENGAKVDDRDILNCTPLRMAAKNGYFDIVKLFLENGAKVDDRDILNCTPLRVAAQNGHYEVVKLLLDNGADVNAKNKKGVTCLHFAAQNGHYEIVKLLLENGAKVDARDILNCTPLRMAAKNGYFDIAQLLLEHGADVNASNKEGSTPLHLAAENGYKNVVEILLRNKANIDARNNFNCTPLLNALKEGHSEIVDLLLANPNINVGYSKASSAKKKEDKERFLQKLSQDNELFNLIKQAAEIDENKVDELLKKIEKLLESKNKHSFKPSLNYSPDGNDENTTIKIAIKASGKVLQLLYDYAEKNIGTDTEIFKKLKHAKENSQSKRDLCNVSVSNHSTLTQSPSFDERGFSAKV</sequence>
<name>A0AAU7Q3A3_9RICK</name>
<evidence type="ECO:0000256" key="4">
    <source>
        <dbReference type="ARBA" id="ARBA00022806"/>
    </source>
</evidence>
<feature type="repeat" description="ANK" evidence="7">
    <location>
        <begin position="839"/>
        <end position="871"/>
    </location>
</feature>
<keyword evidence="1" id="KW-0677">Repeat</keyword>
<dbReference type="SUPFAM" id="SSF48403">
    <property type="entry name" value="Ankyrin repeat"/>
    <property type="match status" value="1"/>
</dbReference>
<feature type="repeat" description="ANK" evidence="7">
    <location>
        <begin position="1037"/>
        <end position="1069"/>
    </location>
</feature>
<dbReference type="PANTHER" id="PTHR24198">
    <property type="entry name" value="ANKYRIN REPEAT AND PROTEIN KINASE DOMAIN-CONTAINING PROTEIN"/>
    <property type="match status" value="1"/>
</dbReference>
<evidence type="ECO:0000256" key="8">
    <source>
        <dbReference type="SAM" id="MobiDB-lite"/>
    </source>
</evidence>